<dbReference type="Pfam" id="PF12937">
    <property type="entry name" value="F-box-like"/>
    <property type="match status" value="1"/>
</dbReference>
<dbReference type="GeneID" id="54586870"/>
<dbReference type="RefSeq" id="XP_033682540.1">
    <property type="nucleotide sequence ID" value="XM_033833540.1"/>
</dbReference>
<gene>
    <name evidence="2" type="ORF">BU26DRAFT_566505</name>
</gene>
<organism evidence="2 3">
    <name type="scientific">Trematosphaeria pertusa</name>
    <dbReference type="NCBI Taxonomy" id="390896"/>
    <lineage>
        <taxon>Eukaryota</taxon>
        <taxon>Fungi</taxon>
        <taxon>Dikarya</taxon>
        <taxon>Ascomycota</taxon>
        <taxon>Pezizomycotina</taxon>
        <taxon>Dothideomycetes</taxon>
        <taxon>Pleosporomycetidae</taxon>
        <taxon>Pleosporales</taxon>
        <taxon>Massarineae</taxon>
        <taxon>Trematosphaeriaceae</taxon>
        <taxon>Trematosphaeria</taxon>
    </lineage>
</organism>
<evidence type="ECO:0000313" key="3">
    <source>
        <dbReference type="Proteomes" id="UP000800094"/>
    </source>
</evidence>
<keyword evidence="3" id="KW-1185">Reference proteome</keyword>
<reference evidence="2" key="1">
    <citation type="journal article" date="2020" name="Stud. Mycol.">
        <title>101 Dothideomycetes genomes: a test case for predicting lifestyles and emergence of pathogens.</title>
        <authorList>
            <person name="Haridas S."/>
            <person name="Albert R."/>
            <person name="Binder M."/>
            <person name="Bloem J."/>
            <person name="Labutti K."/>
            <person name="Salamov A."/>
            <person name="Andreopoulos B."/>
            <person name="Baker S."/>
            <person name="Barry K."/>
            <person name="Bills G."/>
            <person name="Bluhm B."/>
            <person name="Cannon C."/>
            <person name="Castanera R."/>
            <person name="Culley D."/>
            <person name="Daum C."/>
            <person name="Ezra D."/>
            <person name="Gonzalez J."/>
            <person name="Henrissat B."/>
            <person name="Kuo A."/>
            <person name="Liang C."/>
            <person name="Lipzen A."/>
            <person name="Lutzoni F."/>
            <person name="Magnuson J."/>
            <person name="Mondo S."/>
            <person name="Nolan M."/>
            <person name="Ohm R."/>
            <person name="Pangilinan J."/>
            <person name="Park H.-J."/>
            <person name="Ramirez L."/>
            <person name="Alfaro M."/>
            <person name="Sun H."/>
            <person name="Tritt A."/>
            <person name="Yoshinaga Y."/>
            <person name="Zwiers L.-H."/>
            <person name="Turgeon B."/>
            <person name="Goodwin S."/>
            <person name="Spatafora J."/>
            <person name="Crous P."/>
            <person name="Grigoriev I."/>
        </authorList>
    </citation>
    <scope>NUCLEOTIDE SEQUENCE</scope>
    <source>
        <strain evidence="2">CBS 122368</strain>
    </source>
</reference>
<dbReference type="Proteomes" id="UP000800094">
    <property type="component" value="Unassembled WGS sequence"/>
</dbReference>
<dbReference type="OrthoDB" id="3799513at2759"/>
<evidence type="ECO:0000259" key="1">
    <source>
        <dbReference type="Pfam" id="PF12937"/>
    </source>
</evidence>
<sequence length="454" mass="51294">MPTLTDLPNEILIAIASHLRYKVGIPSHKTTYELALATLCLTCRRFRAVIQPILFGSIHLPLRPLVSDPTKPFLRLVRTLTATPKLRQAAAALDIELPSGYYVPKFPKDFDWGRVREDAVGIDAGVFGRDEEWRDGMKLRVWPHVVFLVSLLPQLQTLRVISITGGTAEPRQMHEFLGASERRKEVVLELTKSGHAEQRQGIEDLAPLMGVPTLRRTTIDNVALLGSEELVRTCFPLRSSLIEQLDLRDCPMTGSCIGGFLAGFRGLKSFSYSAWKPIEQDLFGVDEKVWHAALLPHASTLEELHLDCVTEKSLYGYNFHTVPEYELYAWPSFAPFTRLKKLEIEYRRLDMRDEQLGLPASLEKLRLLDCRNIGGAAELQYLCGIPAGSFYPGLRKVVVNMSRNCLVAEKLLTEHGFEWERGMARGERMEAVVERGCKVAFVLEYTGYYEEESA</sequence>
<dbReference type="InterPro" id="IPR032675">
    <property type="entry name" value="LRR_dom_sf"/>
</dbReference>
<dbReference type="EMBL" id="ML987197">
    <property type="protein sequence ID" value="KAF2247536.1"/>
    <property type="molecule type" value="Genomic_DNA"/>
</dbReference>
<dbReference type="SUPFAM" id="SSF52047">
    <property type="entry name" value="RNI-like"/>
    <property type="match status" value="1"/>
</dbReference>
<accession>A0A6A6IAV0</accession>
<evidence type="ECO:0000313" key="2">
    <source>
        <dbReference type="EMBL" id="KAF2247536.1"/>
    </source>
</evidence>
<feature type="domain" description="F-box" evidence="1">
    <location>
        <begin position="5"/>
        <end position="55"/>
    </location>
</feature>
<dbReference type="InterPro" id="IPR001810">
    <property type="entry name" value="F-box_dom"/>
</dbReference>
<dbReference type="AlphaFoldDB" id="A0A6A6IAV0"/>
<proteinExistence type="predicted"/>
<dbReference type="Gene3D" id="3.80.10.10">
    <property type="entry name" value="Ribonuclease Inhibitor"/>
    <property type="match status" value="1"/>
</dbReference>
<name>A0A6A6IAV0_9PLEO</name>
<protein>
    <recommendedName>
        <fullName evidence="1">F-box domain-containing protein</fullName>
    </recommendedName>
</protein>